<evidence type="ECO:0000313" key="3">
    <source>
        <dbReference type="Proteomes" id="UP001484097"/>
    </source>
</evidence>
<dbReference type="InterPro" id="IPR006674">
    <property type="entry name" value="HD_domain"/>
</dbReference>
<gene>
    <name evidence="2" type="ORF">ABDK96_10150</name>
</gene>
<dbReference type="SUPFAM" id="SSF109604">
    <property type="entry name" value="HD-domain/PDEase-like"/>
    <property type="match status" value="1"/>
</dbReference>
<protein>
    <submittedName>
        <fullName evidence="2">HD domain-containing protein</fullName>
    </submittedName>
</protein>
<proteinExistence type="predicted"/>
<comment type="caution">
    <text evidence="2">The sequence shown here is derived from an EMBL/GenBank/DDBJ whole genome shotgun (WGS) entry which is preliminary data.</text>
</comment>
<name>A0ABV0IIP4_9MICC</name>
<organism evidence="2 3">
    <name type="scientific">Citricoccus nitrophenolicus</name>
    <dbReference type="NCBI Taxonomy" id="863575"/>
    <lineage>
        <taxon>Bacteria</taxon>
        <taxon>Bacillati</taxon>
        <taxon>Actinomycetota</taxon>
        <taxon>Actinomycetes</taxon>
        <taxon>Micrococcales</taxon>
        <taxon>Micrococcaceae</taxon>
        <taxon>Citricoccus</taxon>
    </lineage>
</organism>
<evidence type="ECO:0000313" key="2">
    <source>
        <dbReference type="EMBL" id="MEO9248044.1"/>
    </source>
</evidence>
<dbReference type="Proteomes" id="UP001484097">
    <property type="component" value="Unassembled WGS sequence"/>
</dbReference>
<dbReference type="EMBL" id="JBDXMX010000004">
    <property type="protein sequence ID" value="MEO9248044.1"/>
    <property type="molecule type" value="Genomic_DNA"/>
</dbReference>
<keyword evidence="3" id="KW-1185">Reference proteome</keyword>
<reference evidence="2 3" key="1">
    <citation type="submission" date="2024-05" db="EMBL/GenBank/DDBJ databases">
        <authorList>
            <person name="Yi C."/>
        </authorList>
    </citation>
    <scope>NUCLEOTIDE SEQUENCE [LARGE SCALE GENOMIC DNA]</scope>
    <source>
        <strain evidence="2 3">XS13</strain>
    </source>
</reference>
<dbReference type="RefSeq" id="WP_347920665.1">
    <property type="nucleotide sequence ID" value="NZ_JBDXMX010000004.1"/>
</dbReference>
<accession>A0ABV0IIP4</accession>
<dbReference type="InterPro" id="IPR003607">
    <property type="entry name" value="HD/PDEase_dom"/>
</dbReference>
<evidence type="ECO:0000259" key="1">
    <source>
        <dbReference type="Pfam" id="PF01966"/>
    </source>
</evidence>
<dbReference type="Pfam" id="PF01966">
    <property type="entry name" value="HD"/>
    <property type="match status" value="1"/>
</dbReference>
<sequence>MPTLDRHQQQIWALATPYLRTRRNDIHSLFAFSLAAAMLEFHPEARLEVVLPAILLHDTGWSQVPADEVLEAIAPGGGRPDLVRLHEVEGARIAGEILGEVGHPAEFISEIQDIIDGHDSRQESLSVNDSIVKDADKIWRVTPWGLDVITDWFGLSRSETLTLCASRVHGHLFTDAGRAMAMGFTALESMASTAEVDAVR</sequence>
<feature type="domain" description="HD" evidence="1">
    <location>
        <begin position="26"/>
        <end position="138"/>
    </location>
</feature>
<dbReference type="CDD" id="cd00077">
    <property type="entry name" value="HDc"/>
    <property type="match status" value="1"/>
</dbReference>
<dbReference type="Gene3D" id="1.10.3210.10">
    <property type="entry name" value="Hypothetical protein af1432"/>
    <property type="match status" value="1"/>
</dbReference>